<dbReference type="AlphaFoldDB" id="A0A4Q5A913"/>
<organism evidence="1 2">
    <name type="scientific">Bifidobacterium pseudolongum subsp. globosum</name>
    <dbReference type="NCBI Taxonomy" id="1690"/>
    <lineage>
        <taxon>Bacteria</taxon>
        <taxon>Bacillati</taxon>
        <taxon>Actinomycetota</taxon>
        <taxon>Actinomycetes</taxon>
        <taxon>Bifidobacteriales</taxon>
        <taxon>Bifidobacteriaceae</taxon>
        <taxon>Bifidobacterium</taxon>
    </lineage>
</organism>
<dbReference type="RefSeq" id="WP_129863984.1">
    <property type="nucleotide sequence ID" value="NZ_RYUM01000003.1"/>
</dbReference>
<reference evidence="1 2" key="1">
    <citation type="submission" date="2018-12" db="EMBL/GenBank/DDBJ databases">
        <title>Unveiling genomic diversity among members of the Bifidobacterium pseudolongum species, a widely distributed gut commensal of the animal kingdom.</title>
        <authorList>
            <person name="Lugli G.A."/>
            <person name="Duranti S."/>
            <person name="Albert K."/>
            <person name="Mancabelli L."/>
            <person name="Napoli S."/>
            <person name="Viappiani A."/>
            <person name="Anzalone R."/>
            <person name="Longhi G."/>
            <person name="Milani C."/>
            <person name="Turroni F."/>
            <person name="Alessandri G."/>
            <person name="Sela D.A."/>
            <person name="Van Sinderen D."/>
            <person name="Ventura M."/>
        </authorList>
    </citation>
    <scope>NUCLEOTIDE SEQUENCE [LARGE SCALE GENOMIC DNA]</scope>
    <source>
        <strain evidence="1 2">2071B</strain>
    </source>
</reference>
<evidence type="ECO:0000313" key="2">
    <source>
        <dbReference type="Proteomes" id="UP000291187"/>
    </source>
</evidence>
<dbReference type="EMBL" id="RYUM01000003">
    <property type="protein sequence ID" value="RYQ20885.1"/>
    <property type="molecule type" value="Genomic_DNA"/>
</dbReference>
<name>A0A4Q5A913_9BIFI</name>
<gene>
    <name evidence="1" type="ORF">PG2071B_0306</name>
</gene>
<accession>A0A4Q5A913</accession>
<comment type="caution">
    <text evidence="1">The sequence shown here is derived from an EMBL/GenBank/DDBJ whole genome shotgun (WGS) entry which is preliminary data.</text>
</comment>
<proteinExistence type="predicted"/>
<evidence type="ECO:0000313" key="1">
    <source>
        <dbReference type="EMBL" id="RYQ20885.1"/>
    </source>
</evidence>
<sequence>MFERHPLRKAVGHRVVAQAYGDAWRGRLTQVKAGWLTLTDAEYLDAHGAQSADGEIMLPEQGLDYVQVITDKEETS</sequence>
<dbReference type="Proteomes" id="UP000291187">
    <property type="component" value="Unassembled WGS sequence"/>
</dbReference>
<protein>
    <submittedName>
        <fullName evidence="1">Uncharacterized protein</fullName>
    </submittedName>
</protein>